<dbReference type="EMBL" id="JAENGZ010000858">
    <property type="protein sequence ID" value="KAG6953096.1"/>
    <property type="molecule type" value="Genomic_DNA"/>
</dbReference>
<dbReference type="PANTHER" id="PTHR14097">
    <property type="entry name" value="OXIDOREDUCTASE HTATIP2"/>
    <property type="match status" value="1"/>
</dbReference>
<dbReference type="AlphaFoldDB" id="A0A8T1U3Z4"/>
<accession>A0A8T1U3Z4</accession>
<reference evidence="2" key="1">
    <citation type="submission" date="2021-01" db="EMBL/GenBank/DDBJ databases">
        <title>Phytophthora aleatoria, a newly-described species from Pinus radiata is distinct from Phytophthora cactorum isolates based on comparative genomics.</title>
        <authorList>
            <person name="Mcdougal R."/>
            <person name="Panda P."/>
            <person name="Williams N."/>
            <person name="Studholme D.J."/>
        </authorList>
    </citation>
    <scope>NUCLEOTIDE SEQUENCE</scope>
    <source>
        <strain evidence="2">NZFS 3830</strain>
    </source>
</reference>
<organism evidence="2 3">
    <name type="scientific">Phytophthora cactorum</name>
    <dbReference type="NCBI Taxonomy" id="29920"/>
    <lineage>
        <taxon>Eukaryota</taxon>
        <taxon>Sar</taxon>
        <taxon>Stramenopiles</taxon>
        <taxon>Oomycota</taxon>
        <taxon>Peronosporomycetes</taxon>
        <taxon>Peronosporales</taxon>
        <taxon>Peronosporaceae</taxon>
        <taxon>Phytophthora</taxon>
    </lineage>
</organism>
<comment type="caution">
    <text evidence="2">The sequence shown here is derived from an EMBL/GenBank/DDBJ whole genome shotgun (WGS) entry which is preliminary data.</text>
</comment>
<evidence type="ECO:0000313" key="3">
    <source>
        <dbReference type="Proteomes" id="UP000688947"/>
    </source>
</evidence>
<evidence type="ECO:0008006" key="4">
    <source>
        <dbReference type="Google" id="ProtNLM"/>
    </source>
</evidence>
<dbReference type="VEuPathDB" id="FungiDB:PC110_g18038"/>
<name>A0A8T1U3Z4_9STRA</name>
<evidence type="ECO:0000256" key="1">
    <source>
        <dbReference type="SAM" id="SignalP"/>
    </source>
</evidence>
<dbReference type="GO" id="GO:0005737">
    <property type="term" value="C:cytoplasm"/>
    <property type="evidence" value="ECO:0007669"/>
    <property type="project" value="TreeGrafter"/>
</dbReference>
<dbReference type="GO" id="GO:0051170">
    <property type="term" value="P:import into nucleus"/>
    <property type="evidence" value="ECO:0007669"/>
    <property type="project" value="TreeGrafter"/>
</dbReference>
<dbReference type="OrthoDB" id="430436at2759"/>
<keyword evidence="1" id="KW-0732">Signal</keyword>
<dbReference type="PANTHER" id="PTHR14097:SF7">
    <property type="entry name" value="OXIDOREDUCTASE HTATIP2"/>
    <property type="match status" value="1"/>
</dbReference>
<dbReference type="VEuPathDB" id="FungiDB:PC110_g21412"/>
<gene>
    <name evidence="2" type="ORF">JG687_00012588</name>
</gene>
<feature type="signal peptide" evidence="1">
    <location>
        <begin position="1"/>
        <end position="19"/>
    </location>
</feature>
<proteinExistence type="predicted"/>
<sequence>MAKFTFFAALLLAIGATNAADVNVIELPSFALADGSGQVNATLADGSGQVNATLEERCCLDMIVLMSSYVALVIGSTGAVGRDLVAELVASAKCSKVIALARRDVPESAWGSTFPSLDAEAAKSKLEVRQVDFNSLSEVDIKPSDKVDAAFSCLGTTRKDAGSAEAFRKVDLEYVTKFAEVSKAVGVPYLGLLTSQGANKDSWFLYPQTKGEVEDKVQQMKFQRTSIFRPGMLQRGDLLRGTEKMFGWMIPGTYQIRVKTVAKGMISDYESGAEGLKEWSHADLKRFE</sequence>
<protein>
    <recommendedName>
        <fullName evidence="4">NAD(P)-binding domain-containing protein</fullName>
    </recommendedName>
</protein>
<dbReference type="Proteomes" id="UP000688947">
    <property type="component" value="Unassembled WGS sequence"/>
</dbReference>
<feature type="chain" id="PRO_5035740352" description="NAD(P)-binding domain-containing protein" evidence="1">
    <location>
        <begin position="20"/>
        <end position="288"/>
    </location>
</feature>
<dbReference type="FunFam" id="3.40.50.720:FF:001048">
    <property type="entry name" value="Predicted protein"/>
    <property type="match status" value="1"/>
</dbReference>
<evidence type="ECO:0000313" key="2">
    <source>
        <dbReference type="EMBL" id="KAG6953096.1"/>
    </source>
</evidence>